<feature type="compositionally biased region" description="Polar residues" evidence="1">
    <location>
        <begin position="38"/>
        <end position="49"/>
    </location>
</feature>
<evidence type="ECO:0000256" key="1">
    <source>
        <dbReference type="SAM" id="MobiDB-lite"/>
    </source>
</evidence>
<evidence type="ECO:0000313" key="4">
    <source>
        <dbReference type="Proteomes" id="UP000001883"/>
    </source>
</evidence>
<evidence type="ECO:0000256" key="2">
    <source>
        <dbReference type="SAM" id="Phobius"/>
    </source>
</evidence>
<reference evidence="3 4" key="3">
    <citation type="journal article" date="2010" name="Sequencing">
        <title>Complete Genome Sequence of Rothia mucilaginosa DY-18: A Clinical Isolate with Dense Meshwork-Like Structures from a Persistent Apical Periodontitis Lesion.</title>
        <authorList>
            <person name="Yamane K."/>
            <person name="Nambu T."/>
            <person name="Yamanaka T."/>
            <person name="Mashimo C."/>
            <person name="Sugimori C."/>
            <person name="Leung K.-P."/>
            <person name="Fukushima H."/>
        </authorList>
    </citation>
    <scope>NUCLEOTIDE SEQUENCE [LARGE SCALE GENOMIC DNA]</scope>
    <source>
        <strain evidence="3 4">DY-18</strain>
    </source>
</reference>
<dbReference type="STRING" id="680646.RMDY18_15040"/>
<feature type="transmembrane region" description="Helical" evidence="2">
    <location>
        <begin position="231"/>
        <end position="254"/>
    </location>
</feature>
<keyword evidence="4" id="KW-1185">Reference proteome</keyword>
<evidence type="ECO:0000313" key="3">
    <source>
        <dbReference type="EMBL" id="BAI65336.1"/>
    </source>
</evidence>
<reference evidence="3 4" key="2">
    <citation type="journal article" date="2010" name="J Osaka Dent Univ">
        <title>Isolation and identification of Rothia mucilaginosa from persistent apical periodontitis lesions.</title>
        <authorList>
            <person name="Yamane K."/>
            <person name="Yoshida M."/>
            <person name="Fujihira T."/>
            <person name="Baba T."/>
            <person name="Tsuji N."/>
            <person name="Hayashi H."/>
            <person name="Sugimori C."/>
            <person name="Yamanaka T."/>
            <person name="Mashimo C."/>
            <person name="Nambu T."/>
            <person name="Kawai H."/>
            <person name="Fukushima H."/>
        </authorList>
    </citation>
    <scope>NUCLEOTIDE SEQUENCE [LARGE SCALE GENOMIC DNA]</scope>
    <source>
        <strain evidence="3 4">DY-18</strain>
    </source>
</reference>
<protein>
    <recommendedName>
        <fullName evidence="5">Phage holin family protein</fullName>
    </recommendedName>
</protein>
<reference evidence="4" key="1">
    <citation type="submission" date="2009-07" db="EMBL/GenBank/DDBJ databases">
        <title>Complete genome sequence of Rothia mucilaginosa DJ.</title>
        <authorList>
            <person name="Yamane K."/>
            <person name="Nambu T."/>
            <person name="Mashimo C."/>
            <person name="Sugimori C."/>
            <person name="Yamanaka T."/>
            <person name="Leung K."/>
            <person name="Fukushima H."/>
        </authorList>
    </citation>
    <scope>NUCLEOTIDE SEQUENCE [LARGE SCALE GENOMIC DNA]</scope>
    <source>
        <strain evidence="4">DY-18</strain>
    </source>
</reference>
<organism evidence="3 4">
    <name type="scientific">Rothia mucilaginosa (strain DY-18)</name>
    <name type="common">Stomatococcus mucilaginosus</name>
    <dbReference type="NCBI Taxonomy" id="680646"/>
    <lineage>
        <taxon>Bacteria</taxon>
        <taxon>Bacillati</taxon>
        <taxon>Actinomycetota</taxon>
        <taxon>Actinomycetes</taxon>
        <taxon>Micrococcales</taxon>
        <taxon>Micrococcaceae</taxon>
        <taxon>Rothia</taxon>
    </lineage>
</organism>
<dbReference type="Proteomes" id="UP000001883">
    <property type="component" value="Chromosome"/>
</dbReference>
<gene>
    <name evidence="3" type="ordered locus">RMDY18_15040</name>
</gene>
<dbReference type="EMBL" id="AP011540">
    <property type="protein sequence ID" value="BAI65336.1"/>
    <property type="molecule type" value="Genomic_DNA"/>
</dbReference>
<dbReference type="HOGENOM" id="CLU_052971_1_0_11"/>
<evidence type="ECO:0008006" key="5">
    <source>
        <dbReference type="Google" id="ProtNLM"/>
    </source>
</evidence>
<dbReference type="KEGG" id="rmu:RMDY18_15040"/>
<feature type="region of interest" description="Disordered" evidence="1">
    <location>
        <begin position="290"/>
        <end position="340"/>
    </location>
</feature>
<sequence>MGVLALSVPQTRTSNHSAIRPRRGNDALSCKNVPCKNVKSNAQRSSSPTRHAPTQRAAGERPAGILLRLLQSKSAGTTKPRKLRLQLNTTSRKSKIPEEIVQTPVQTVTRRYHKGLNYRRWSAKKKPPKTRHGEVVMTTTTNPKAPKGFFAGISGIKSGVANIIDAGKTFKTLGPSQVKDEIQIAKHELKTKGIAVGKGAAFFGVAAVFGLFLIIALVAAAILGLGTVMPYWASALVFALIFLIVLAICALVGLKKVKAQLPFKPESAIFGLLFDLGVLKEGTAMSAERLKKEQAERAEQKAKEAEEAAERARQEAEERKARGEEEPKPPTFEELKQRTAERRQHLAALRDDLQSYTGDVQNNTQQALDALKAVPSEVAAGAAATGRGLAENVRKPEVLQARWKSFAALGASIATVLHFLNRLVRR</sequence>
<feature type="region of interest" description="Disordered" evidence="1">
    <location>
        <begin position="1"/>
        <end position="63"/>
    </location>
</feature>
<dbReference type="eggNOG" id="ENOG5032ZKH">
    <property type="taxonomic scope" value="Bacteria"/>
</dbReference>
<dbReference type="AlphaFoldDB" id="D2NNW8"/>
<feature type="compositionally biased region" description="Polar residues" evidence="1">
    <location>
        <begin position="8"/>
        <end position="17"/>
    </location>
</feature>
<feature type="transmembrane region" description="Helical" evidence="2">
    <location>
        <begin position="200"/>
        <end position="225"/>
    </location>
</feature>
<proteinExistence type="predicted"/>
<keyword evidence="2" id="KW-1133">Transmembrane helix</keyword>
<dbReference type="InterPro" id="IPR009937">
    <property type="entry name" value="Phage_holin_3_6"/>
</dbReference>
<keyword evidence="2" id="KW-0812">Transmembrane</keyword>
<accession>D2NNW8</accession>
<dbReference type="Pfam" id="PF07332">
    <property type="entry name" value="Phage_holin_3_6"/>
    <property type="match status" value="1"/>
</dbReference>
<keyword evidence="2" id="KW-0472">Membrane</keyword>
<name>D2NNW8_ROTMD</name>